<dbReference type="Proteomes" id="UP001321861">
    <property type="component" value="Chromosome"/>
</dbReference>
<protein>
    <recommendedName>
        <fullName evidence="3 5">acylphosphatase</fullName>
        <ecNumber evidence="2 5">3.6.1.7</ecNumber>
    </recommendedName>
</protein>
<dbReference type="RefSeq" id="WP_317636236.1">
    <property type="nucleotide sequence ID" value="NZ_AP026802.1"/>
</dbReference>
<evidence type="ECO:0000313" key="8">
    <source>
        <dbReference type="EMBL" id="BDR58323.1"/>
    </source>
</evidence>
<evidence type="ECO:0000313" key="9">
    <source>
        <dbReference type="Proteomes" id="UP001321861"/>
    </source>
</evidence>
<keyword evidence="5" id="KW-0378">Hydrolase</keyword>
<dbReference type="EMBL" id="AP026802">
    <property type="protein sequence ID" value="BDR58323.1"/>
    <property type="molecule type" value="Genomic_DNA"/>
</dbReference>
<dbReference type="InterPro" id="IPR020456">
    <property type="entry name" value="Acylphosphatase"/>
</dbReference>
<dbReference type="Gene3D" id="3.30.70.100">
    <property type="match status" value="1"/>
</dbReference>
<dbReference type="EC" id="3.6.1.7" evidence="2 5"/>
<sequence length="90" mass="10216">METEKIIFSGHVQGVGFRYSCKMLADQLGITGTIHNDWNGSVIAIVQGSPDVINQFTRNLPNKISPWARISKVERTKILDTQVYHDFRII</sequence>
<proteinExistence type="inferred from homology"/>
<dbReference type="InterPro" id="IPR001792">
    <property type="entry name" value="Acylphosphatase-like_dom"/>
</dbReference>
<reference evidence="8 9" key="1">
    <citation type="journal article" date="2023" name="Microbiol. Spectr.">
        <title>Symbiosis of Carpenter Bees with Uncharacterized Lactic Acid Bacteria Showing NAD Auxotrophy.</title>
        <authorList>
            <person name="Kawasaki S."/>
            <person name="Ozawa K."/>
            <person name="Mori T."/>
            <person name="Yamamoto A."/>
            <person name="Ito M."/>
            <person name="Ohkuma M."/>
            <person name="Sakamoto M."/>
            <person name="Matsutani M."/>
        </authorList>
    </citation>
    <scope>NUCLEOTIDE SEQUENCE [LARGE SCALE GENOMIC DNA]</scope>
    <source>
        <strain evidence="8 9">XA3</strain>
    </source>
</reference>
<evidence type="ECO:0000256" key="4">
    <source>
        <dbReference type="ARBA" id="ARBA00047645"/>
    </source>
</evidence>
<evidence type="ECO:0000259" key="7">
    <source>
        <dbReference type="PROSITE" id="PS51160"/>
    </source>
</evidence>
<dbReference type="PROSITE" id="PS51160">
    <property type="entry name" value="ACYLPHOSPHATASE_3"/>
    <property type="match status" value="1"/>
</dbReference>
<keyword evidence="9" id="KW-1185">Reference proteome</keyword>
<comment type="similarity">
    <text evidence="1 6">Belongs to the acylphosphatase family.</text>
</comment>
<feature type="active site" evidence="5">
    <location>
        <position position="18"/>
    </location>
</feature>
<dbReference type="GO" id="GO:0003998">
    <property type="term" value="F:acylphosphatase activity"/>
    <property type="evidence" value="ECO:0007669"/>
    <property type="project" value="UniProtKB-EC"/>
</dbReference>
<dbReference type="SUPFAM" id="SSF54975">
    <property type="entry name" value="Acylphosphatase/BLUF domain-like"/>
    <property type="match status" value="1"/>
</dbReference>
<name>A0AAU9DWG0_9LACO</name>
<evidence type="ECO:0000256" key="2">
    <source>
        <dbReference type="ARBA" id="ARBA00012150"/>
    </source>
</evidence>
<gene>
    <name evidence="8" type="primary">acyP</name>
    <name evidence="8" type="ORF">XA3_07640</name>
</gene>
<dbReference type="PANTHER" id="PTHR47268:SF4">
    <property type="entry name" value="ACYLPHOSPHATASE"/>
    <property type="match status" value="1"/>
</dbReference>
<dbReference type="Pfam" id="PF00708">
    <property type="entry name" value="Acylphosphatase"/>
    <property type="match status" value="1"/>
</dbReference>
<dbReference type="AlphaFoldDB" id="A0AAU9DWG0"/>
<dbReference type="KEGG" id="xap:XA3_07640"/>
<evidence type="ECO:0000256" key="5">
    <source>
        <dbReference type="PROSITE-ProRule" id="PRU00520"/>
    </source>
</evidence>
<organism evidence="8 9">
    <name type="scientific">Xylocopilactobacillus apicola</name>
    <dbReference type="NCBI Taxonomy" id="2932184"/>
    <lineage>
        <taxon>Bacteria</taxon>
        <taxon>Bacillati</taxon>
        <taxon>Bacillota</taxon>
        <taxon>Bacilli</taxon>
        <taxon>Lactobacillales</taxon>
        <taxon>Lactobacillaceae</taxon>
        <taxon>Xylocopilactobacillus</taxon>
    </lineage>
</organism>
<feature type="active site" evidence="5">
    <location>
        <position position="36"/>
    </location>
</feature>
<evidence type="ECO:0000256" key="1">
    <source>
        <dbReference type="ARBA" id="ARBA00005614"/>
    </source>
</evidence>
<evidence type="ECO:0000256" key="6">
    <source>
        <dbReference type="RuleBase" id="RU004168"/>
    </source>
</evidence>
<accession>A0AAU9DWG0</accession>
<feature type="domain" description="Acylphosphatase-like" evidence="7">
    <location>
        <begin position="3"/>
        <end position="90"/>
    </location>
</feature>
<evidence type="ECO:0000256" key="3">
    <source>
        <dbReference type="ARBA" id="ARBA00015991"/>
    </source>
</evidence>
<dbReference type="InterPro" id="IPR036046">
    <property type="entry name" value="Acylphosphatase-like_dom_sf"/>
</dbReference>
<comment type="catalytic activity">
    <reaction evidence="4 5">
        <text>an acyl phosphate + H2O = a carboxylate + phosphate + H(+)</text>
        <dbReference type="Rhea" id="RHEA:14965"/>
        <dbReference type="ChEBI" id="CHEBI:15377"/>
        <dbReference type="ChEBI" id="CHEBI:15378"/>
        <dbReference type="ChEBI" id="CHEBI:29067"/>
        <dbReference type="ChEBI" id="CHEBI:43474"/>
        <dbReference type="ChEBI" id="CHEBI:59918"/>
        <dbReference type="EC" id="3.6.1.7"/>
    </reaction>
</comment>
<dbReference type="PANTHER" id="PTHR47268">
    <property type="entry name" value="ACYLPHOSPHATASE"/>
    <property type="match status" value="1"/>
</dbReference>